<accession>A0A8H7Y0C3</accession>
<dbReference type="OrthoDB" id="2349883at2759"/>
<comment type="caution">
    <text evidence="2">The sequence shown here is derived from an EMBL/GenBank/DDBJ whole genome shotgun (WGS) entry which is preliminary data.</text>
</comment>
<sequence>MLRRIPKIKHCASQIFSRKSSTNRGTPYDAIFTNKKLRAYPFEVSPEDALRQMGGWAGAFSSTTASGLMSSVLATVVPFIDYQRPVKMTAVYFPAWIINAEIEARLTHGSSEQNASATIRNTYVPGFDAPLLSAAPLWNSDGDNYREDLVPFTAEFLEQQALDVQCIPFSVSPFSLLDIPASANSSTSWEISRDLSVSPSSIRTTLFSAQPVLIPLYMGLYNVGEKTGQTMTFFTSGFANAQNVMTQNISGMNRVVEETYKGLSKLSLFKWLDLDAEVFRFTDYESVRQVHIGGVSISPAVDTANSISKWLQGQLGSSENISKLAAMRRFESDSDLRIREMSEEEDQALKRYLDLSSEISMIKRIIETMKVANNKAMVLTYGDGKMPHFQAAEAAAATLAAKLEELERQREEARPEWWMVWEVSNSTL</sequence>
<dbReference type="AlphaFoldDB" id="A0A8H7Y0C3"/>
<evidence type="ECO:0000313" key="2">
    <source>
        <dbReference type="EMBL" id="KAG5170142.1"/>
    </source>
</evidence>
<keyword evidence="1" id="KW-0175">Coiled coil</keyword>
<name>A0A8H7Y0C3_PSICU</name>
<feature type="coiled-coil region" evidence="1">
    <location>
        <begin position="389"/>
        <end position="416"/>
    </location>
</feature>
<gene>
    <name evidence="2" type="ORF">JR316_004529</name>
</gene>
<reference evidence="2" key="1">
    <citation type="submission" date="2021-02" db="EMBL/GenBank/DDBJ databases">
        <title>Psilocybe cubensis genome.</title>
        <authorList>
            <person name="Mckernan K.J."/>
            <person name="Crawford S."/>
            <person name="Trippe A."/>
            <person name="Kane L.T."/>
            <person name="Mclaughlin S."/>
        </authorList>
    </citation>
    <scope>NUCLEOTIDE SEQUENCE [LARGE SCALE GENOMIC DNA]</scope>
    <source>
        <strain evidence="2">MGC-MH-2018</strain>
    </source>
</reference>
<protein>
    <submittedName>
        <fullName evidence="2">Uncharacterized protein</fullName>
    </submittedName>
</protein>
<dbReference type="EMBL" id="JAFIQS010000004">
    <property type="protein sequence ID" value="KAG5170142.1"/>
    <property type="molecule type" value="Genomic_DNA"/>
</dbReference>
<evidence type="ECO:0000256" key="1">
    <source>
        <dbReference type="SAM" id="Coils"/>
    </source>
</evidence>
<organism evidence="2">
    <name type="scientific">Psilocybe cubensis</name>
    <name type="common">Psychedelic mushroom</name>
    <name type="synonym">Stropharia cubensis</name>
    <dbReference type="NCBI Taxonomy" id="181762"/>
    <lineage>
        <taxon>Eukaryota</taxon>
        <taxon>Fungi</taxon>
        <taxon>Dikarya</taxon>
        <taxon>Basidiomycota</taxon>
        <taxon>Agaricomycotina</taxon>
        <taxon>Agaricomycetes</taxon>
        <taxon>Agaricomycetidae</taxon>
        <taxon>Agaricales</taxon>
        <taxon>Agaricineae</taxon>
        <taxon>Strophariaceae</taxon>
        <taxon>Psilocybe</taxon>
    </lineage>
</organism>
<proteinExistence type="predicted"/>